<dbReference type="PANTHER" id="PTHR46946">
    <property type="entry name" value="NEURITE EXTENSION AND MIGRATION FACTOR"/>
    <property type="match status" value="1"/>
</dbReference>
<dbReference type="GeneTree" id="ENSGT00940000159746"/>
<evidence type="ECO:0000256" key="3">
    <source>
        <dbReference type="SAM" id="MobiDB-lite"/>
    </source>
</evidence>
<evidence type="ECO:0000313" key="5">
    <source>
        <dbReference type="Ensembl" id="ENSLACP00000006857.1"/>
    </source>
</evidence>
<dbReference type="GO" id="GO:0001953">
    <property type="term" value="P:negative regulation of cell-matrix adhesion"/>
    <property type="evidence" value="ECO:0007669"/>
    <property type="project" value="TreeGrafter"/>
</dbReference>
<reference evidence="5" key="2">
    <citation type="submission" date="2025-08" db="UniProtKB">
        <authorList>
            <consortium name="Ensembl"/>
        </authorList>
    </citation>
    <scope>IDENTIFICATION</scope>
</reference>
<dbReference type="GO" id="GO:0033629">
    <property type="term" value="P:negative regulation of cell adhesion mediated by integrin"/>
    <property type="evidence" value="ECO:0007669"/>
    <property type="project" value="TreeGrafter"/>
</dbReference>
<dbReference type="InterPro" id="IPR032757">
    <property type="entry name" value="DUF4683"/>
</dbReference>
<evidence type="ECO:0000256" key="1">
    <source>
        <dbReference type="ARBA" id="ARBA00004123"/>
    </source>
</evidence>
<dbReference type="EMBL" id="AFYH01060472">
    <property type="status" value="NOT_ANNOTATED_CDS"/>
    <property type="molecule type" value="Genomic_DNA"/>
</dbReference>
<dbReference type="eggNOG" id="ENOG502QUMY">
    <property type="taxonomic scope" value="Eukaryota"/>
</dbReference>
<reference evidence="6" key="1">
    <citation type="submission" date="2011-08" db="EMBL/GenBank/DDBJ databases">
        <title>The draft genome of Latimeria chalumnae.</title>
        <authorList>
            <person name="Di Palma F."/>
            <person name="Alfoldi J."/>
            <person name="Johnson J."/>
            <person name="Berlin A."/>
            <person name="Gnerre S."/>
            <person name="Jaffe D."/>
            <person name="MacCallum I."/>
            <person name="Young S."/>
            <person name="Walker B.J."/>
            <person name="Lander E."/>
            <person name="Lindblad-Toh K."/>
        </authorList>
    </citation>
    <scope>NUCLEOTIDE SEQUENCE [LARGE SCALE GENOMIC DNA]</scope>
    <source>
        <strain evidence="6">Wild caught</strain>
    </source>
</reference>
<dbReference type="GO" id="GO:0005634">
    <property type="term" value="C:nucleus"/>
    <property type="evidence" value="ECO:0007669"/>
    <property type="project" value="UniProtKB-SubCell"/>
</dbReference>
<feature type="domain" description="DUF4683" evidence="4">
    <location>
        <begin position="392"/>
        <end position="656"/>
    </location>
</feature>
<dbReference type="Proteomes" id="UP000008672">
    <property type="component" value="Unassembled WGS sequence"/>
</dbReference>
<dbReference type="HOGENOM" id="CLU_250004_0_0_1"/>
<feature type="compositionally biased region" description="Polar residues" evidence="3">
    <location>
        <begin position="1356"/>
        <end position="1370"/>
    </location>
</feature>
<evidence type="ECO:0000313" key="6">
    <source>
        <dbReference type="Proteomes" id="UP000008672"/>
    </source>
</evidence>
<evidence type="ECO:0000259" key="4">
    <source>
        <dbReference type="Pfam" id="PF15735"/>
    </source>
</evidence>
<feature type="compositionally biased region" description="Basic and acidic residues" evidence="3">
    <location>
        <begin position="1418"/>
        <end position="1434"/>
    </location>
</feature>
<keyword evidence="6" id="KW-1185">Reference proteome</keyword>
<dbReference type="Ensembl" id="ENSLACT00000006915.1">
    <property type="protein sequence ID" value="ENSLACP00000006857.1"/>
    <property type="gene ID" value="ENSLACG00000006086.1"/>
</dbReference>
<dbReference type="InParanoid" id="H3AB36"/>
<feature type="region of interest" description="Disordered" evidence="3">
    <location>
        <begin position="1125"/>
        <end position="1197"/>
    </location>
</feature>
<dbReference type="GO" id="GO:2001223">
    <property type="term" value="P:negative regulation of neuron migration"/>
    <property type="evidence" value="ECO:0007669"/>
    <property type="project" value="TreeGrafter"/>
</dbReference>
<dbReference type="PANTHER" id="PTHR46946:SF1">
    <property type="entry name" value="NEURITE EXTENSION AND MIGRATION FACTOR"/>
    <property type="match status" value="1"/>
</dbReference>
<comment type="subcellular location">
    <subcellularLocation>
        <location evidence="1">Nucleus</location>
    </subcellularLocation>
</comment>
<feature type="compositionally biased region" description="Basic and acidic residues" evidence="3">
    <location>
        <begin position="1246"/>
        <end position="1255"/>
    </location>
</feature>
<reference evidence="5" key="3">
    <citation type="submission" date="2025-09" db="UniProtKB">
        <authorList>
            <consortium name="Ensembl"/>
        </authorList>
    </citation>
    <scope>IDENTIFICATION</scope>
</reference>
<feature type="compositionally biased region" description="Basic and acidic residues" evidence="3">
    <location>
        <begin position="1184"/>
        <end position="1197"/>
    </location>
</feature>
<dbReference type="InterPro" id="IPR042794">
    <property type="entry name" value="Nexmif"/>
</dbReference>
<dbReference type="GO" id="GO:2000048">
    <property type="term" value="P:negative regulation of cell-cell adhesion mediated by cadherin"/>
    <property type="evidence" value="ECO:0007669"/>
    <property type="project" value="TreeGrafter"/>
</dbReference>
<feature type="region of interest" description="Disordered" evidence="3">
    <location>
        <begin position="1395"/>
        <end position="1443"/>
    </location>
</feature>
<gene>
    <name evidence="5" type="primary">NEXMIF</name>
</gene>
<dbReference type="OMA" id="ETHIFQK"/>
<dbReference type="STRING" id="7897.ENSLACP00000006857"/>
<protein>
    <submittedName>
        <fullName evidence="5">Neurite extension and migration factor</fullName>
    </submittedName>
</protein>
<sequence>QVKLMDDQQDKDSTLRDQTTIQVNGVNENESHDQRSEVKLYAGADAAITFSSLATTQKENPACHRVLPSKEACLLSPPSPLRLVDVPEHISNDSSSHAISLTSCIAKGVTSWALPEDCDKTPFTIMEPGGMSALTGDCLMQQSRTCLGCFIESKDGIDGEPEISLKVGDINRDYDTCSVSDIGIQCMSTGEAMRYGDQLLSDQLLSFPVHKLRASDKRDAEKSDSDSEDSTQKNYYEGLLLDKCNGDEVLLSNPSQEWGYFESFISESKIELLDLCSKNELSVNLFSEEDVDNYMFDDDDSTLGSDVCSLKIRYESFQDNVREKTNAFQEEAQFNFFPSVFTNCSKKESKSSVKKNADPSDLKSDDIDLWVEEEKHAISKNCTPVEIGQLISSKRNHFLESHNSAEDSGEFSDDSSCTEFSYDTMRELKDCTRYLSREHSSSSMQQNYGLRAKRKVRYSDDYLYDVDSIESEKVLEKREWLAEEGPKEEDDDDWCPKKRRKASRKEPPVIIKYIIINRFKGEKHMLVKLSKIDATQTTVTLSNEVLQKYEKLAPLKEFWQKREQRRVDFLKSVLHKNQSFHMNGSERAFFSHPRKRKCKIANRHRIHRIHTVEQSLNKPSPSSYDHKQACSSQDDTALKGMHTLAIATPSCANGLDLNDITSTASVKSKSQEREDKGTERKILRRIKFKSEARLKSKKIKAMQEDGKAMTSVMEITSVLENQDSVSSLKDDSLHCASDSPHLSECCTDTSTKNSTFLPATCSADKTTPSANITVNVPVVPGGYLQTLLDASDSSNNTGISYFTQEPSGQRSLSVTQAEKQLNSLHLAQSCVLSPPSESELQQSPHHAEADQSFSNMWHSQTATNHHEFIADIRETAMLSNDFGGSASLPTADNLAASGYNQINLNSSKQLYHKNYMHDNPLQSDASYQLCHFPGDEGRFHFQRGTLSTDDGRLISFDSVGSLSVSSSNYSSLSLKTCEKDGEEDMNDDFLAHCSPKLVIQQSLDEIAPLKESTDLLDISNFTPDKFRHSSLSEMSPPETPNLSPQLIGPEVKSLGNAKGFQDCTQGVLGGSDDKWNCNVLQQQEQPVNSFTLKNHQFQFHMFNDEDTVGLLEKSPCLPTFVQLSTQSTSNGKAPKAKKKASSNKNSGPNQSSNQKTGKKTKSSKASKAAEKPQTKAARQTSKSAKKEKNTAGAKHEKVQVIKTQSLEEFSNITVSLVKSLNETIPNHSSASVNTGKLNGVPTDWPVGKESKSRWSEHSMANTNNLLNDDQREFEEPSNILSNIASGMADVQRFMMASIEPLWSPVGHQNVSGMCQSAESNNLKLKTLKILAGTTQECKKKASSSSPGAAKSRKSTNKGSTKNNGKSTICNLNRPSSLTDCSASMHSAISVKSCTNFSTSGNNGPTHKKVYRHKSSSKSQRDENYKTKRTEREQQQKGPSVTAFEKLRESDYSLHKAETSLSVLPVFEEKILLSRK</sequence>
<organism evidence="5 6">
    <name type="scientific">Latimeria chalumnae</name>
    <name type="common">Coelacanth</name>
    <dbReference type="NCBI Taxonomy" id="7897"/>
    <lineage>
        <taxon>Eukaryota</taxon>
        <taxon>Metazoa</taxon>
        <taxon>Chordata</taxon>
        <taxon>Craniata</taxon>
        <taxon>Vertebrata</taxon>
        <taxon>Euteleostomi</taxon>
        <taxon>Coelacanthiformes</taxon>
        <taxon>Coelacanthidae</taxon>
        <taxon>Latimeria</taxon>
    </lineage>
</organism>
<feature type="compositionally biased region" description="Polar residues" evidence="3">
    <location>
        <begin position="1395"/>
        <end position="1404"/>
    </location>
</feature>
<evidence type="ECO:0000256" key="2">
    <source>
        <dbReference type="ARBA" id="ARBA00023242"/>
    </source>
</evidence>
<feature type="region of interest" description="Disordered" evidence="3">
    <location>
        <begin position="1335"/>
        <end position="1370"/>
    </location>
</feature>
<feature type="region of interest" description="Disordered" evidence="3">
    <location>
        <begin position="1231"/>
        <end position="1255"/>
    </location>
</feature>
<accession>H3AB36</accession>
<feature type="compositionally biased region" description="Basic residues" evidence="3">
    <location>
        <begin position="1405"/>
        <end position="1415"/>
    </location>
</feature>
<dbReference type="FunCoup" id="H3AB36">
    <property type="interactions" value="337"/>
</dbReference>
<proteinExistence type="predicted"/>
<dbReference type="Pfam" id="PF15735">
    <property type="entry name" value="DUF4683"/>
    <property type="match status" value="1"/>
</dbReference>
<keyword evidence="2" id="KW-0539">Nucleus</keyword>
<name>H3AB36_LATCH</name>